<sequence length="332" mass="37777">MSFGICATDRSQRPEGAGEQVLDHYVVDIRTYNQLQGASQELSVDGLGGIPGDFEGDKFLLCLPATVPGYDTKRKAWKTLFINYVSLEDWFGDFWSQLSLPETRVKLLKRVISHHTVSRRSIDLKQDEEGSGPHHQLFILLHGPPGMGKSSTAECIARHARRALFRLTIGDMGTKPETLAQYLDTELRLAKRWNCVVLMDEVDYFVADLPIDNIKRNALVSAFLQALDNYKGILICRCSLVDSLDPTIKSRFQLTLRYASWSTEERLKVWYKMADNFYEIPLEVKCYFPKLAKEALDGHEIRNILFTASEIALQEKRSLSYSDIETVMTEIA</sequence>
<dbReference type="GO" id="GO:0016887">
    <property type="term" value="F:ATP hydrolysis activity"/>
    <property type="evidence" value="ECO:0007669"/>
    <property type="project" value="InterPro"/>
</dbReference>
<name>A0A9P7YIS5_9HELO</name>
<feature type="domain" description="AAA+ ATPase" evidence="1">
    <location>
        <begin position="135"/>
        <end position="260"/>
    </location>
</feature>
<accession>A0A9P7YIS5</accession>
<dbReference type="PANTHER" id="PTHR46411">
    <property type="entry name" value="FAMILY ATPASE, PUTATIVE-RELATED"/>
    <property type="match status" value="1"/>
</dbReference>
<dbReference type="Gene3D" id="3.40.50.300">
    <property type="entry name" value="P-loop containing nucleotide triphosphate hydrolases"/>
    <property type="match status" value="1"/>
</dbReference>
<dbReference type="InterPro" id="IPR003593">
    <property type="entry name" value="AAA+_ATPase"/>
</dbReference>
<dbReference type="AlphaFoldDB" id="A0A9P7YIS5"/>
<dbReference type="Proteomes" id="UP000824998">
    <property type="component" value="Unassembled WGS sequence"/>
</dbReference>
<comment type="caution">
    <text evidence="2">The sequence shown here is derived from an EMBL/GenBank/DDBJ whole genome shotgun (WGS) entry which is preliminary data.</text>
</comment>
<dbReference type="SUPFAM" id="SSF52540">
    <property type="entry name" value="P-loop containing nucleoside triphosphate hydrolases"/>
    <property type="match status" value="1"/>
</dbReference>
<dbReference type="OrthoDB" id="10042665at2759"/>
<organism evidence="2 3">
    <name type="scientific">Amylocarpus encephaloides</name>
    <dbReference type="NCBI Taxonomy" id="45428"/>
    <lineage>
        <taxon>Eukaryota</taxon>
        <taxon>Fungi</taxon>
        <taxon>Dikarya</taxon>
        <taxon>Ascomycota</taxon>
        <taxon>Pezizomycotina</taxon>
        <taxon>Leotiomycetes</taxon>
        <taxon>Helotiales</taxon>
        <taxon>Helotiales incertae sedis</taxon>
        <taxon>Amylocarpus</taxon>
    </lineage>
</organism>
<evidence type="ECO:0000259" key="1">
    <source>
        <dbReference type="SMART" id="SM00382"/>
    </source>
</evidence>
<evidence type="ECO:0000313" key="3">
    <source>
        <dbReference type="Proteomes" id="UP000824998"/>
    </source>
</evidence>
<dbReference type="GO" id="GO:0005524">
    <property type="term" value="F:ATP binding"/>
    <property type="evidence" value="ECO:0007669"/>
    <property type="project" value="InterPro"/>
</dbReference>
<dbReference type="EMBL" id="MU251466">
    <property type="protein sequence ID" value="KAG9234351.1"/>
    <property type="molecule type" value="Genomic_DNA"/>
</dbReference>
<reference evidence="2" key="1">
    <citation type="journal article" date="2021" name="IMA Fungus">
        <title>Genomic characterization of three marine fungi, including Emericellopsis atlantica sp. nov. with signatures of a generalist lifestyle and marine biomass degradation.</title>
        <authorList>
            <person name="Hagestad O.C."/>
            <person name="Hou L."/>
            <person name="Andersen J.H."/>
            <person name="Hansen E.H."/>
            <person name="Altermark B."/>
            <person name="Li C."/>
            <person name="Kuhnert E."/>
            <person name="Cox R.J."/>
            <person name="Crous P.W."/>
            <person name="Spatafora J.W."/>
            <person name="Lail K."/>
            <person name="Amirebrahimi M."/>
            <person name="Lipzen A."/>
            <person name="Pangilinan J."/>
            <person name="Andreopoulos W."/>
            <person name="Hayes R.D."/>
            <person name="Ng V."/>
            <person name="Grigoriev I.V."/>
            <person name="Jackson S.A."/>
            <person name="Sutton T.D.S."/>
            <person name="Dobson A.D.W."/>
            <person name="Rama T."/>
        </authorList>
    </citation>
    <scope>NUCLEOTIDE SEQUENCE</scope>
    <source>
        <strain evidence="2">TRa018bII</strain>
    </source>
</reference>
<proteinExistence type="predicted"/>
<evidence type="ECO:0000313" key="2">
    <source>
        <dbReference type="EMBL" id="KAG9234351.1"/>
    </source>
</evidence>
<dbReference type="InterPro" id="IPR027417">
    <property type="entry name" value="P-loop_NTPase"/>
</dbReference>
<dbReference type="SMART" id="SM00382">
    <property type="entry name" value="AAA"/>
    <property type="match status" value="1"/>
</dbReference>
<dbReference type="InterPro" id="IPR003959">
    <property type="entry name" value="ATPase_AAA_core"/>
</dbReference>
<dbReference type="PANTHER" id="PTHR46411:SF2">
    <property type="entry name" value="AAA+ ATPASE DOMAIN-CONTAINING PROTEIN"/>
    <property type="match status" value="1"/>
</dbReference>
<dbReference type="Pfam" id="PF00004">
    <property type="entry name" value="AAA"/>
    <property type="match status" value="1"/>
</dbReference>
<keyword evidence="2" id="KW-0378">Hydrolase</keyword>
<protein>
    <submittedName>
        <fullName evidence="2">P-loop containing nucleoside triphosphate hydrolase protein</fullName>
    </submittedName>
</protein>
<keyword evidence="3" id="KW-1185">Reference proteome</keyword>
<gene>
    <name evidence="2" type="ORF">BJ875DRAFT_504773</name>
</gene>